<keyword evidence="1" id="KW-0812">Transmembrane</keyword>
<gene>
    <name evidence="3" type="ORF">METZ01_LOCUS123908</name>
</gene>
<evidence type="ECO:0000313" key="3">
    <source>
        <dbReference type="EMBL" id="SVA71054.1"/>
    </source>
</evidence>
<evidence type="ECO:0000256" key="1">
    <source>
        <dbReference type="SAM" id="Phobius"/>
    </source>
</evidence>
<dbReference type="Pfam" id="PF09990">
    <property type="entry name" value="DUF2231"/>
    <property type="match status" value="1"/>
</dbReference>
<keyword evidence="1" id="KW-0472">Membrane</keyword>
<dbReference type="InterPro" id="IPR019251">
    <property type="entry name" value="DUF2231_TM"/>
</dbReference>
<accession>A0A381Y204</accession>
<dbReference type="AlphaFoldDB" id="A0A381Y204"/>
<feature type="transmembrane region" description="Helical" evidence="1">
    <location>
        <begin position="80"/>
        <end position="101"/>
    </location>
</feature>
<organism evidence="3">
    <name type="scientific">marine metagenome</name>
    <dbReference type="NCBI Taxonomy" id="408172"/>
    <lineage>
        <taxon>unclassified sequences</taxon>
        <taxon>metagenomes</taxon>
        <taxon>ecological metagenomes</taxon>
    </lineage>
</organism>
<protein>
    <recommendedName>
        <fullName evidence="2">DUF2231 domain-containing protein</fullName>
    </recommendedName>
</protein>
<name>A0A381Y204_9ZZZZ</name>
<evidence type="ECO:0000259" key="2">
    <source>
        <dbReference type="Pfam" id="PF09990"/>
    </source>
</evidence>
<reference evidence="3" key="1">
    <citation type="submission" date="2018-05" db="EMBL/GenBank/DDBJ databases">
        <authorList>
            <person name="Lanie J.A."/>
            <person name="Ng W.-L."/>
            <person name="Kazmierczak K.M."/>
            <person name="Andrzejewski T.M."/>
            <person name="Davidsen T.M."/>
            <person name="Wayne K.J."/>
            <person name="Tettelin H."/>
            <person name="Glass J.I."/>
            <person name="Rusch D."/>
            <person name="Podicherti R."/>
            <person name="Tsui H.-C.T."/>
            <person name="Winkler M.E."/>
        </authorList>
    </citation>
    <scope>NUCLEOTIDE SEQUENCE</scope>
</reference>
<feature type="domain" description="DUF2231" evidence="2">
    <location>
        <begin position="4"/>
        <end position="137"/>
    </location>
</feature>
<feature type="transmembrane region" description="Helical" evidence="1">
    <location>
        <begin position="12"/>
        <end position="29"/>
    </location>
</feature>
<sequence>MHIELHPTIVHFPIALITLAYFFQVITVFKPGLIPKHLNLWVLIPAALSTLPAVLSGENAEENLGEICPEAHITLENHELFANITTWSILILTFVWVYVTLKGFEATKYQRLFLAFLTLIFISICVTGYLGGELVHKWNT</sequence>
<proteinExistence type="predicted"/>
<feature type="transmembrane region" description="Helical" evidence="1">
    <location>
        <begin position="113"/>
        <end position="132"/>
    </location>
</feature>
<dbReference type="EMBL" id="UINC01017214">
    <property type="protein sequence ID" value="SVA71054.1"/>
    <property type="molecule type" value="Genomic_DNA"/>
</dbReference>
<keyword evidence="1" id="KW-1133">Transmembrane helix</keyword>